<feature type="domain" description="MacB-like periplasmic core" evidence="9">
    <location>
        <begin position="26"/>
        <end position="232"/>
    </location>
</feature>
<comment type="similarity">
    <text evidence="6">Belongs to the ABC-4 integral membrane protein family.</text>
</comment>
<comment type="subcellular location">
    <subcellularLocation>
        <location evidence="1">Cell membrane</location>
        <topology evidence="1">Multi-pass membrane protein</topology>
    </subcellularLocation>
</comment>
<dbReference type="EMBL" id="FONY01000012">
    <property type="protein sequence ID" value="SFE99352.1"/>
    <property type="molecule type" value="Genomic_DNA"/>
</dbReference>
<evidence type="ECO:0000313" key="11">
    <source>
        <dbReference type="Proteomes" id="UP000199513"/>
    </source>
</evidence>
<evidence type="ECO:0000259" key="9">
    <source>
        <dbReference type="Pfam" id="PF12704"/>
    </source>
</evidence>
<reference evidence="10 11" key="1">
    <citation type="submission" date="2016-10" db="EMBL/GenBank/DDBJ databases">
        <authorList>
            <person name="de Groot N.N."/>
        </authorList>
    </citation>
    <scope>NUCLEOTIDE SEQUENCE [LARGE SCALE GENOMIC DNA]</scope>
    <source>
        <strain>GEY</strain>
        <strain evidence="11">DSM 9560</strain>
    </source>
</reference>
<gene>
    <name evidence="10" type="ORF">SAMN04488541_101244</name>
</gene>
<accession>A0A1I2F1X6</accession>
<evidence type="ECO:0000256" key="7">
    <source>
        <dbReference type="SAM" id="Phobius"/>
    </source>
</evidence>
<sequence>MWFAIKQIYESLLFALSALKENLLRTILSLLGVTVGIFAIIGVLTLVDTLNDSIKNSLSFIGNKVIYVDVFPWTFGKGEYPWWKYIKRPNPTYEEYKFLEKNLTQASAVSVFGVRGGLNVKYKNSSAKGVVMQGISYAHNKVADLRIENGRYFTEQETESGRNVILIGATLAKDLFGNADPIGQTIKINNIPFNVIAVLKKQGDNLLGAPSTDNLCIAPFKSMQKMFISTRRRGVRPQIALKGFESDTGLQELEYEAKGVLRAYRGLKPLEEDNFALNRPEALFDFIDGIIVTLKIGGWLIGSFSMLVGCFGIANIMFVSVKERTNLIGIQKSLGAKNYFILSQFLFEAIFLSVIGGLAGLLLVSMLSFLSSETFVIKLTTLNILIGLGVSSVIGILAGIIPAISASRLDPVIAIRSK</sequence>
<feature type="transmembrane region" description="Helical" evidence="7">
    <location>
        <begin position="27"/>
        <end position="47"/>
    </location>
</feature>
<keyword evidence="5 7" id="KW-0472">Membrane</keyword>
<evidence type="ECO:0000256" key="6">
    <source>
        <dbReference type="ARBA" id="ARBA00038076"/>
    </source>
</evidence>
<evidence type="ECO:0000313" key="10">
    <source>
        <dbReference type="EMBL" id="SFE99352.1"/>
    </source>
</evidence>
<protein>
    <submittedName>
        <fullName evidence="10">Putative ABC transport system permease protein</fullName>
    </submittedName>
</protein>
<organism evidence="10 11">
    <name type="scientific">Thermoflexibacter ruber</name>
    <dbReference type="NCBI Taxonomy" id="1003"/>
    <lineage>
        <taxon>Bacteria</taxon>
        <taxon>Pseudomonadati</taxon>
        <taxon>Bacteroidota</taxon>
        <taxon>Cytophagia</taxon>
        <taxon>Cytophagales</taxon>
        <taxon>Thermoflexibacteraceae</taxon>
        <taxon>Thermoflexibacter</taxon>
    </lineage>
</organism>
<dbReference type="RefSeq" id="WP_091543729.1">
    <property type="nucleotide sequence ID" value="NZ_FONY01000012.1"/>
</dbReference>
<dbReference type="PANTHER" id="PTHR30572:SF4">
    <property type="entry name" value="ABC TRANSPORTER PERMEASE YTRF"/>
    <property type="match status" value="1"/>
</dbReference>
<dbReference type="OrthoDB" id="9770036at2"/>
<evidence type="ECO:0000256" key="5">
    <source>
        <dbReference type="ARBA" id="ARBA00023136"/>
    </source>
</evidence>
<dbReference type="STRING" id="1003.SAMN04488541_101244"/>
<dbReference type="PANTHER" id="PTHR30572">
    <property type="entry name" value="MEMBRANE COMPONENT OF TRANSPORTER-RELATED"/>
    <property type="match status" value="1"/>
</dbReference>
<keyword evidence="3 7" id="KW-0812">Transmembrane</keyword>
<dbReference type="InterPro" id="IPR003838">
    <property type="entry name" value="ABC3_permease_C"/>
</dbReference>
<dbReference type="InterPro" id="IPR025857">
    <property type="entry name" value="MacB_PCD"/>
</dbReference>
<keyword evidence="2" id="KW-1003">Cell membrane</keyword>
<feature type="domain" description="ABC3 transporter permease C-terminal" evidence="8">
    <location>
        <begin position="300"/>
        <end position="411"/>
    </location>
</feature>
<keyword evidence="4 7" id="KW-1133">Transmembrane helix</keyword>
<feature type="transmembrane region" description="Helical" evidence="7">
    <location>
        <begin position="339"/>
        <end position="364"/>
    </location>
</feature>
<evidence type="ECO:0000256" key="3">
    <source>
        <dbReference type="ARBA" id="ARBA00022692"/>
    </source>
</evidence>
<feature type="transmembrane region" description="Helical" evidence="7">
    <location>
        <begin position="384"/>
        <end position="406"/>
    </location>
</feature>
<keyword evidence="11" id="KW-1185">Reference proteome</keyword>
<dbReference type="AlphaFoldDB" id="A0A1I2F1X6"/>
<proteinExistence type="inferred from homology"/>
<evidence type="ECO:0000256" key="4">
    <source>
        <dbReference type="ARBA" id="ARBA00022989"/>
    </source>
</evidence>
<dbReference type="Pfam" id="PF02687">
    <property type="entry name" value="FtsX"/>
    <property type="match status" value="1"/>
</dbReference>
<dbReference type="Pfam" id="PF12704">
    <property type="entry name" value="MacB_PCD"/>
    <property type="match status" value="1"/>
</dbReference>
<name>A0A1I2F1X6_9BACT</name>
<dbReference type="GO" id="GO:0005886">
    <property type="term" value="C:plasma membrane"/>
    <property type="evidence" value="ECO:0007669"/>
    <property type="project" value="UniProtKB-SubCell"/>
</dbReference>
<evidence type="ECO:0000256" key="2">
    <source>
        <dbReference type="ARBA" id="ARBA00022475"/>
    </source>
</evidence>
<dbReference type="Proteomes" id="UP000199513">
    <property type="component" value="Unassembled WGS sequence"/>
</dbReference>
<evidence type="ECO:0000259" key="8">
    <source>
        <dbReference type="Pfam" id="PF02687"/>
    </source>
</evidence>
<dbReference type="InterPro" id="IPR050250">
    <property type="entry name" value="Macrolide_Exporter_MacB"/>
</dbReference>
<evidence type="ECO:0000256" key="1">
    <source>
        <dbReference type="ARBA" id="ARBA00004651"/>
    </source>
</evidence>
<dbReference type="GO" id="GO:0022857">
    <property type="term" value="F:transmembrane transporter activity"/>
    <property type="evidence" value="ECO:0007669"/>
    <property type="project" value="TreeGrafter"/>
</dbReference>
<feature type="transmembrane region" description="Helical" evidence="7">
    <location>
        <begin position="296"/>
        <end position="318"/>
    </location>
</feature>